<comment type="cofactor">
    <cofactor evidence="1 6">
        <name>FAD</name>
        <dbReference type="ChEBI" id="CHEBI:57692"/>
    </cofactor>
</comment>
<dbReference type="InterPro" id="IPR007867">
    <property type="entry name" value="GMC_OxRtase_C"/>
</dbReference>
<dbReference type="InterPro" id="IPR036188">
    <property type="entry name" value="FAD/NAD-bd_sf"/>
</dbReference>
<dbReference type="InterPro" id="IPR012132">
    <property type="entry name" value="GMC_OxRdtase"/>
</dbReference>
<dbReference type="STRING" id="1330021.A0A367LK79"/>
<dbReference type="PANTHER" id="PTHR11552">
    <property type="entry name" value="GLUCOSE-METHANOL-CHOLINE GMC OXIDOREDUCTASE"/>
    <property type="match status" value="1"/>
</dbReference>
<dbReference type="Proteomes" id="UP000253664">
    <property type="component" value="Unassembled WGS sequence"/>
</dbReference>
<dbReference type="GO" id="GO:0016614">
    <property type="term" value="F:oxidoreductase activity, acting on CH-OH group of donors"/>
    <property type="evidence" value="ECO:0007669"/>
    <property type="project" value="InterPro"/>
</dbReference>
<evidence type="ECO:0000256" key="2">
    <source>
        <dbReference type="ARBA" id="ARBA00010790"/>
    </source>
</evidence>
<dbReference type="AlphaFoldDB" id="A0A367LK79"/>
<dbReference type="InterPro" id="IPR000172">
    <property type="entry name" value="GMC_OxRdtase_N"/>
</dbReference>
<keyword evidence="4 6" id="KW-0274">FAD</keyword>
<evidence type="ECO:0000256" key="3">
    <source>
        <dbReference type="ARBA" id="ARBA00022630"/>
    </source>
</evidence>
<dbReference type="OrthoDB" id="269227at2759"/>
<proteinExistence type="inferred from homology"/>
<name>A0A367LK79_9HYPO</name>
<dbReference type="PANTHER" id="PTHR11552:SF147">
    <property type="entry name" value="CHOLINE DEHYDROGENASE, MITOCHONDRIAL"/>
    <property type="match status" value="1"/>
</dbReference>
<feature type="active site" description="Proton acceptor" evidence="5">
    <location>
        <position position="579"/>
    </location>
</feature>
<keyword evidence="3" id="KW-0285">Flavoprotein</keyword>
<dbReference type="Pfam" id="PF05199">
    <property type="entry name" value="GMC_oxred_C"/>
    <property type="match status" value="1"/>
</dbReference>
<dbReference type="EMBL" id="LKCN02000003">
    <property type="protein sequence ID" value="RCI14845.1"/>
    <property type="molecule type" value="Genomic_DNA"/>
</dbReference>
<evidence type="ECO:0000256" key="6">
    <source>
        <dbReference type="PIRSR" id="PIRSR000137-2"/>
    </source>
</evidence>
<comment type="caution">
    <text evidence="8">The sequence shown here is derived from an EMBL/GenBank/DDBJ whole genome shotgun (WGS) entry which is preliminary data.</text>
</comment>
<organism evidence="8 9">
    <name type="scientific">Ophiocordyceps polyrhachis-furcata BCC 54312</name>
    <dbReference type="NCBI Taxonomy" id="1330021"/>
    <lineage>
        <taxon>Eukaryota</taxon>
        <taxon>Fungi</taxon>
        <taxon>Dikarya</taxon>
        <taxon>Ascomycota</taxon>
        <taxon>Pezizomycotina</taxon>
        <taxon>Sordariomycetes</taxon>
        <taxon>Hypocreomycetidae</taxon>
        <taxon>Hypocreales</taxon>
        <taxon>Ophiocordycipitaceae</taxon>
        <taxon>Ophiocordyceps</taxon>
    </lineage>
</organism>
<evidence type="ECO:0000256" key="4">
    <source>
        <dbReference type="ARBA" id="ARBA00022827"/>
    </source>
</evidence>
<protein>
    <recommendedName>
        <fullName evidence="7">Glucose-methanol-choline oxidoreductase N-terminal domain-containing protein</fullName>
    </recommendedName>
</protein>
<evidence type="ECO:0000259" key="7">
    <source>
        <dbReference type="PROSITE" id="PS00624"/>
    </source>
</evidence>
<dbReference type="PROSITE" id="PS00624">
    <property type="entry name" value="GMC_OXRED_2"/>
    <property type="match status" value="1"/>
</dbReference>
<evidence type="ECO:0000256" key="1">
    <source>
        <dbReference type="ARBA" id="ARBA00001974"/>
    </source>
</evidence>
<feature type="binding site" evidence="6">
    <location>
        <position position="254"/>
    </location>
    <ligand>
        <name>FAD</name>
        <dbReference type="ChEBI" id="CHEBI:57692"/>
    </ligand>
</feature>
<feature type="active site" description="Proton donor" evidence="5">
    <location>
        <position position="536"/>
    </location>
</feature>
<keyword evidence="9" id="KW-1185">Reference proteome</keyword>
<dbReference type="SUPFAM" id="SSF54373">
    <property type="entry name" value="FAD-linked reductases, C-terminal domain"/>
    <property type="match status" value="1"/>
</dbReference>
<evidence type="ECO:0000256" key="5">
    <source>
        <dbReference type="PIRSR" id="PIRSR000137-1"/>
    </source>
</evidence>
<dbReference type="Gene3D" id="3.50.50.60">
    <property type="entry name" value="FAD/NAD(P)-binding domain"/>
    <property type="match status" value="1"/>
</dbReference>
<dbReference type="PIRSF" id="PIRSF000137">
    <property type="entry name" value="Alcohol_oxidase"/>
    <property type="match status" value="1"/>
</dbReference>
<evidence type="ECO:0000313" key="9">
    <source>
        <dbReference type="Proteomes" id="UP000253664"/>
    </source>
</evidence>
<gene>
    <name evidence="8" type="ORF">L249_6519</name>
</gene>
<accession>A0A367LK79</accession>
<dbReference type="Gene3D" id="3.30.560.10">
    <property type="entry name" value="Glucose Oxidase, domain 3"/>
    <property type="match status" value="1"/>
</dbReference>
<sequence length="627" mass="67543">MAHRHHQNPLRDPLQYAAKKTKLPVGGSPAYDYVIVGAGAAGCVLASRLSEDSSVSVLLLEAGGNNNVFRSKVPSLAGYLWGSKHDWSYETVSQAGVAGRRLWWPRGKMIGGSTSINAMMYHHCSASDFDEWASVYGCKGWSYDDIAPYFRRMESFHPSPSHPGVDLSHRGSDGRWHTGFMPVASIIAKGFIPACQQVGIPVVSDFNTPAGTLGASRFPSFVDPAGGRSSLATAFLSPDVMKRKNLYVAIHCHVSKVLLDGDGPTPSAVGVEFRGGQDCFQVLARREVILCAGAVNTPQILMLSGIGPGDHLEKHGIPVVRGNDAVGENMKDHLAIPVYGKAKKGQTMNYLTNPLRAILALLQWLIAGRGPLVSNFAEAAAFIKSTDQDSKAGPDLEIISSPVGINYRDKKIVVIDKNAAGNFVIGLRPQSKGSIKLGSGDPFDTQLQKADERELTAVIDPRYLTDEGDNDVKVLVTGLRLCIKILRSAAFSEFVEPCQNDDPWSVFWPYSSRDADGIPDEELISYLKRKAVTVFHPVGTARMGPSPSDSVVDLECRVHGVDGLRVIDASVFPEQISGHPCATVGAVAYKMSEMMAKRGGGSCGSFILPSSMIMESSFIHATPLPHN</sequence>
<dbReference type="GO" id="GO:0050660">
    <property type="term" value="F:flavin adenine dinucleotide binding"/>
    <property type="evidence" value="ECO:0007669"/>
    <property type="project" value="InterPro"/>
</dbReference>
<comment type="similarity">
    <text evidence="2">Belongs to the GMC oxidoreductase family.</text>
</comment>
<evidence type="ECO:0000313" key="8">
    <source>
        <dbReference type="EMBL" id="RCI14845.1"/>
    </source>
</evidence>
<dbReference type="SUPFAM" id="SSF51905">
    <property type="entry name" value="FAD/NAD(P)-binding domain"/>
    <property type="match status" value="1"/>
</dbReference>
<dbReference type="Pfam" id="PF00732">
    <property type="entry name" value="GMC_oxred_N"/>
    <property type="match status" value="1"/>
</dbReference>
<feature type="domain" description="Glucose-methanol-choline oxidoreductase N-terminal" evidence="7">
    <location>
        <begin position="293"/>
        <end position="307"/>
    </location>
</feature>
<reference evidence="8 9" key="1">
    <citation type="journal article" date="2015" name="BMC Genomics">
        <title>Insights from the genome of Ophiocordyceps polyrhachis-furcata to pathogenicity and host specificity in insect fungi.</title>
        <authorList>
            <person name="Wichadakul D."/>
            <person name="Kobmoo N."/>
            <person name="Ingsriswang S."/>
            <person name="Tangphatsornruang S."/>
            <person name="Chantasingh D."/>
            <person name="Luangsa-ard J.J."/>
            <person name="Eurwilaichitr L."/>
        </authorList>
    </citation>
    <scope>NUCLEOTIDE SEQUENCE [LARGE SCALE GENOMIC DNA]</scope>
    <source>
        <strain evidence="8 9">BCC 54312</strain>
    </source>
</reference>